<dbReference type="EMBL" id="AP024202">
    <property type="protein sequence ID" value="BCN93693.1"/>
    <property type="molecule type" value="Genomic_DNA"/>
</dbReference>
<gene>
    <name evidence="2" type="ORF">THMIRHAM_14780</name>
</gene>
<proteinExistence type="predicted"/>
<sequence length="191" mass="21115">MRLLPLFAATVVASSFALTACNSTETKTADVKPAEMSAPAATEQASAITLFESHDEGRINQFYDYKTFASYKEVGETAFRLTRIGAGPNGETVVFGLPKADKKKGENTPAAMLWDGKSEVAKFYGEMYKNNRIYVFNDKADMDFVRKVGEPVYMFTEIGAGPKGETVVYVLNKKNKKHKPAELMAEFKGMH</sequence>
<reference evidence="2" key="1">
    <citation type="journal article" date="2022" name="Arch. Microbiol.">
        <title>Thiomicrorhabdus immobilis sp. nov., a mesophilic sulfur-oxidizing bacterium isolated from sediment of a brackish lake in northern Japan.</title>
        <authorList>
            <person name="Kojima H."/>
            <person name="Mochizuki J."/>
            <person name="Kanda M."/>
            <person name="Watanabe T."/>
            <person name="Fukui M."/>
        </authorList>
    </citation>
    <scope>NUCLEOTIDE SEQUENCE</scope>
    <source>
        <strain evidence="2">Am19</strain>
    </source>
</reference>
<dbReference type="PROSITE" id="PS51257">
    <property type="entry name" value="PROKAR_LIPOPROTEIN"/>
    <property type="match status" value="1"/>
</dbReference>
<evidence type="ECO:0000256" key="1">
    <source>
        <dbReference type="SAM" id="SignalP"/>
    </source>
</evidence>
<dbReference type="Proteomes" id="UP001054820">
    <property type="component" value="Chromosome"/>
</dbReference>
<keyword evidence="3" id="KW-1185">Reference proteome</keyword>
<feature type="signal peptide" evidence="1">
    <location>
        <begin position="1"/>
        <end position="20"/>
    </location>
</feature>
<evidence type="ECO:0000313" key="3">
    <source>
        <dbReference type="Proteomes" id="UP001054820"/>
    </source>
</evidence>
<name>A0ABM7ME79_9GAMM</name>
<accession>A0ABM7ME79</accession>
<organism evidence="2 3">
    <name type="scientific">Thiomicrorhabdus immobilis</name>
    <dbReference type="NCBI Taxonomy" id="2791037"/>
    <lineage>
        <taxon>Bacteria</taxon>
        <taxon>Pseudomonadati</taxon>
        <taxon>Pseudomonadota</taxon>
        <taxon>Gammaproteobacteria</taxon>
        <taxon>Thiotrichales</taxon>
        <taxon>Piscirickettsiaceae</taxon>
        <taxon>Thiomicrorhabdus</taxon>
    </lineage>
</organism>
<feature type="chain" id="PRO_5045158952" evidence="1">
    <location>
        <begin position="21"/>
        <end position="191"/>
    </location>
</feature>
<dbReference type="RefSeq" id="WP_237261003.1">
    <property type="nucleotide sequence ID" value="NZ_AP024202.1"/>
</dbReference>
<protein>
    <submittedName>
        <fullName evidence="2">Uncharacterized protein</fullName>
    </submittedName>
</protein>
<keyword evidence="1" id="KW-0732">Signal</keyword>
<evidence type="ECO:0000313" key="2">
    <source>
        <dbReference type="EMBL" id="BCN93693.1"/>
    </source>
</evidence>